<protein>
    <recommendedName>
        <fullName evidence="3">Porin domain-containing protein</fullName>
    </recommendedName>
</protein>
<gene>
    <name evidence="1" type="ORF">C1O66_21635</name>
</gene>
<sequence length="429" mass="46670">MLSALLLAAGAMAVRAEPEPMPNAEIGAAPAAGELAEWVKLDGFGTLGAYRSNDAVASMRPDARNANASLRDWRFDGDSQLSGQLTLNPNGPLRLVWQVLAKDDIVLRFRPRTEWLYLGWETSTPLSLRAGRLALPVFMLSETRNVAYALTNVRPYSSLYHLNPITKVDGLGAIWRHTLGPGELSLDAVHGRAKVDLTTGRIKARAITALAAQWRQGNWSLRLGRSEYQIDAQLPATLAQLQVLASGATGCANCASVLSARAPAQVRAVIDTGGFNLEQGAWTLSGEWMRRRSDSILVADANAWYAQLSRRMGAFTPFLGIGQTRFVEAALGFQSAAGAPPAAQAANAAFDRFLQSANGRRSWQAGLRWDFAENLALKLHYEWLKNTQEIRLGQTGSVSYPAPPPIGSYRGPSWDGQLRVLSLNLDFVF</sequence>
<reference evidence="1 2" key="1">
    <citation type="submission" date="2018-01" db="EMBL/GenBank/DDBJ databases">
        <title>Draft genome sequence of Paucibacter aquatile CR182 isolated from freshwater of the Nakdong River.</title>
        <authorList>
            <person name="Choi A."/>
            <person name="Chung E.J."/>
        </authorList>
    </citation>
    <scope>NUCLEOTIDE SEQUENCE [LARGE SCALE GENOMIC DNA]</scope>
    <source>
        <strain evidence="1 2">CR182</strain>
    </source>
</reference>
<evidence type="ECO:0008006" key="3">
    <source>
        <dbReference type="Google" id="ProtNLM"/>
    </source>
</evidence>
<dbReference type="SUPFAM" id="SSF56935">
    <property type="entry name" value="Porins"/>
    <property type="match status" value="1"/>
</dbReference>
<dbReference type="Proteomes" id="UP000235916">
    <property type="component" value="Unassembled WGS sequence"/>
</dbReference>
<organism evidence="1 2">
    <name type="scientific">Kinneretia aquatilis</name>
    <dbReference type="NCBI Taxonomy" id="2070761"/>
    <lineage>
        <taxon>Bacteria</taxon>
        <taxon>Pseudomonadati</taxon>
        <taxon>Pseudomonadota</taxon>
        <taxon>Betaproteobacteria</taxon>
        <taxon>Burkholderiales</taxon>
        <taxon>Sphaerotilaceae</taxon>
        <taxon>Roseateles</taxon>
    </lineage>
</organism>
<comment type="caution">
    <text evidence="1">The sequence shown here is derived from an EMBL/GenBank/DDBJ whole genome shotgun (WGS) entry which is preliminary data.</text>
</comment>
<evidence type="ECO:0000313" key="1">
    <source>
        <dbReference type="EMBL" id="PND36307.1"/>
    </source>
</evidence>
<proteinExistence type="predicted"/>
<accession>A0A2N8KS75</accession>
<dbReference type="EMBL" id="POSP01000004">
    <property type="protein sequence ID" value="PND36307.1"/>
    <property type="molecule type" value="Genomic_DNA"/>
</dbReference>
<keyword evidence="2" id="KW-1185">Reference proteome</keyword>
<evidence type="ECO:0000313" key="2">
    <source>
        <dbReference type="Proteomes" id="UP000235916"/>
    </source>
</evidence>
<dbReference type="AlphaFoldDB" id="A0A2N8KS75"/>
<name>A0A2N8KS75_9BURK</name>